<evidence type="ECO:0000256" key="1">
    <source>
        <dbReference type="SAM" id="MobiDB-lite"/>
    </source>
</evidence>
<feature type="region of interest" description="Disordered" evidence="1">
    <location>
        <begin position="112"/>
        <end position="144"/>
    </location>
</feature>
<dbReference type="AlphaFoldDB" id="A0A1D1YZ93"/>
<proteinExistence type="predicted"/>
<name>A0A1D1YZ93_9ARAE</name>
<accession>A0A1D1YZ93</accession>
<organism evidence="2">
    <name type="scientific">Anthurium amnicola</name>
    <dbReference type="NCBI Taxonomy" id="1678845"/>
    <lineage>
        <taxon>Eukaryota</taxon>
        <taxon>Viridiplantae</taxon>
        <taxon>Streptophyta</taxon>
        <taxon>Embryophyta</taxon>
        <taxon>Tracheophyta</taxon>
        <taxon>Spermatophyta</taxon>
        <taxon>Magnoliopsida</taxon>
        <taxon>Liliopsida</taxon>
        <taxon>Araceae</taxon>
        <taxon>Pothoideae</taxon>
        <taxon>Potheae</taxon>
        <taxon>Anthurium</taxon>
    </lineage>
</organism>
<protein>
    <submittedName>
        <fullName evidence="2">Uncharacterized protein</fullName>
    </submittedName>
</protein>
<feature type="non-terminal residue" evidence="2">
    <location>
        <position position="144"/>
    </location>
</feature>
<gene>
    <name evidence="2" type="ORF">g.9729</name>
</gene>
<reference evidence="2" key="1">
    <citation type="submission" date="2015-07" db="EMBL/GenBank/DDBJ databases">
        <title>Transcriptome Assembly of Anthurium amnicola.</title>
        <authorList>
            <person name="Suzuki J."/>
        </authorList>
    </citation>
    <scope>NUCLEOTIDE SEQUENCE</scope>
</reference>
<sequence>VVVHPNLHRLTTDECEIPEPLGRGGAVGEVPRRGGIDGVHAVDVDPHMVVVDVVEVGVVDGVDLDGDEVVAAVAVGGGAEDAHVLAAGVVAEVVGGRDDEGDAVAAELGVVGDDPEGVGGGEGEDFTGRGVLEAESGGGQGVAF</sequence>
<feature type="non-terminal residue" evidence="2">
    <location>
        <position position="1"/>
    </location>
</feature>
<dbReference type="EMBL" id="GDJX01008027">
    <property type="protein sequence ID" value="JAT59909.1"/>
    <property type="molecule type" value="Transcribed_RNA"/>
</dbReference>
<evidence type="ECO:0000313" key="2">
    <source>
        <dbReference type="EMBL" id="JAT59909.1"/>
    </source>
</evidence>